<evidence type="ECO:0000313" key="2">
    <source>
        <dbReference type="EMBL" id="CAH3165472.1"/>
    </source>
</evidence>
<keyword evidence="3" id="KW-1185">Reference proteome</keyword>
<dbReference type="Proteomes" id="UP001159428">
    <property type="component" value="Unassembled WGS sequence"/>
</dbReference>
<protein>
    <submittedName>
        <fullName evidence="2">Uncharacterized protein</fullName>
    </submittedName>
</protein>
<reference evidence="2 3" key="1">
    <citation type="submission" date="2022-05" db="EMBL/GenBank/DDBJ databases">
        <authorList>
            <consortium name="Genoscope - CEA"/>
            <person name="William W."/>
        </authorList>
    </citation>
    <scope>NUCLEOTIDE SEQUENCE [LARGE SCALE GENOMIC DNA]</scope>
</reference>
<dbReference type="EMBL" id="CALNXJ010000118">
    <property type="protein sequence ID" value="CAH3165472.1"/>
    <property type="molecule type" value="Genomic_DNA"/>
</dbReference>
<evidence type="ECO:0000313" key="3">
    <source>
        <dbReference type="Proteomes" id="UP001159428"/>
    </source>
</evidence>
<proteinExistence type="predicted"/>
<dbReference type="PANTHER" id="PTHR33309">
    <property type="entry name" value="KERATIN, ULTRA HIGH-SULFUR MATRIX PROTEIN-LIKE"/>
    <property type="match status" value="1"/>
</dbReference>
<feature type="non-terminal residue" evidence="2">
    <location>
        <position position="1"/>
    </location>
</feature>
<evidence type="ECO:0000256" key="1">
    <source>
        <dbReference type="SAM" id="MobiDB-lite"/>
    </source>
</evidence>
<gene>
    <name evidence="2" type="ORF">PMEA_00003542</name>
</gene>
<comment type="caution">
    <text evidence="2">The sequence shown here is derived from an EMBL/GenBank/DDBJ whole genome shotgun (WGS) entry which is preliminary data.</text>
</comment>
<name>A0AAU9Y1M7_9CNID</name>
<sequence length="233" mass="27173">WRLYERLSTSSSVKMATKKQPVIECTDDHDILLLREMIASELFQFKKGGKIWESIQERLNKLDNPKFKIKEKRGVRDRWNLLQAKFKGTQREELQASGIDCELSEKDALIEELCEKEDSFSAKDKKKSDDKEAAEEIRKKAMERMASKKKSNKSAGGSAKRSRRSGGDAVEFLKEKAQSEYSIRQQELEMQRKEQVVRARQQELQIELLRKQTEQQVQISQALMTMMQNLVKK</sequence>
<organism evidence="2 3">
    <name type="scientific">Pocillopora meandrina</name>
    <dbReference type="NCBI Taxonomy" id="46732"/>
    <lineage>
        <taxon>Eukaryota</taxon>
        <taxon>Metazoa</taxon>
        <taxon>Cnidaria</taxon>
        <taxon>Anthozoa</taxon>
        <taxon>Hexacorallia</taxon>
        <taxon>Scleractinia</taxon>
        <taxon>Astrocoeniina</taxon>
        <taxon>Pocilloporidae</taxon>
        <taxon>Pocillopora</taxon>
    </lineage>
</organism>
<dbReference type="PANTHER" id="PTHR33309:SF1">
    <property type="entry name" value="MYB_SANT-LIKE DNA-BINDING DOMAIN-CONTAINING PROTEIN"/>
    <property type="match status" value="1"/>
</dbReference>
<feature type="region of interest" description="Disordered" evidence="1">
    <location>
        <begin position="143"/>
        <end position="171"/>
    </location>
</feature>
<accession>A0AAU9Y1M7</accession>
<dbReference type="AlphaFoldDB" id="A0AAU9Y1M7"/>